<feature type="region of interest" description="Disordered" evidence="4">
    <location>
        <begin position="877"/>
        <end position="907"/>
    </location>
</feature>
<dbReference type="GO" id="GO:0004523">
    <property type="term" value="F:RNA-DNA hybrid ribonuclease activity"/>
    <property type="evidence" value="ECO:0007669"/>
    <property type="project" value="UniProtKB-EC"/>
</dbReference>
<accession>A0AAE0PUR2</accession>
<keyword evidence="3" id="KW-0175">Coiled coil</keyword>
<feature type="coiled-coil region" evidence="3">
    <location>
        <begin position="1149"/>
        <end position="1183"/>
    </location>
</feature>
<protein>
    <recommendedName>
        <fullName evidence="2">ribonuclease H</fullName>
        <ecNumber evidence="2">3.1.26.4</ecNumber>
    </recommendedName>
</protein>
<dbReference type="CDD" id="cd01650">
    <property type="entry name" value="RT_nLTR_like"/>
    <property type="match status" value="1"/>
</dbReference>
<dbReference type="Gene3D" id="1.20.58.1200">
    <property type="entry name" value="RNA silencing suppressor P21, N-terminal domain"/>
    <property type="match status" value="1"/>
</dbReference>
<dbReference type="SUPFAM" id="SSF56672">
    <property type="entry name" value="DNA/RNA polymerases"/>
    <property type="match status" value="2"/>
</dbReference>
<organism evidence="6 7">
    <name type="scientific">Hemibagrus guttatus</name>
    <dbReference type="NCBI Taxonomy" id="175788"/>
    <lineage>
        <taxon>Eukaryota</taxon>
        <taxon>Metazoa</taxon>
        <taxon>Chordata</taxon>
        <taxon>Craniata</taxon>
        <taxon>Vertebrata</taxon>
        <taxon>Euteleostomi</taxon>
        <taxon>Actinopterygii</taxon>
        <taxon>Neopterygii</taxon>
        <taxon>Teleostei</taxon>
        <taxon>Ostariophysi</taxon>
        <taxon>Siluriformes</taxon>
        <taxon>Bagridae</taxon>
        <taxon>Hemibagrus</taxon>
    </lineage>
</organism>
<evidence type="ECO:0000313" key="7">
    <source>
        <dbReference type="Proteomes" id="UP001274896"/>
    </source>
</evidence>
<dbReference type="EMBL" id="JAUCMX010000028">
    <property type="protein sequence ID" value="KAK3508551.1"/>
    <property type="molecule type" value="Genomic_DNA"/>
</dbReference>
<comment type="similarity">
    <text evidence="1">Belongs to the beta type-B retroviral polymerase family. HERV class-II K(HML-2) pol subfamily.</text>
</comment>
<dbReference type="PROSITE" id="PS50878">
    <property type="entry name" value="RT_POL"/>
    <property type="match status" value="1"/>
</dbReference>
<dbReference type="InterPro" id="IPR036691">
    <property type="entry name" value="Endo/exonu/phosph_ase_sf"/>
</dbReference>
<dbReference type="PANTHER" id="PTHR31594">
    <property type="entry name" value="AIG1-TYPE G DOMAIN-CONTAINING PROTEIN"/>
    <property type="match status" value="1"/>
</dbReference>
<feature type="domain" description="Reverse transcriptase" evidence="5">
    <location>
        <begin position="1161"/>
        <end position="1369"/>
    </location>
</feature>
<evidence type="ECO:0000256" key="4">
    <source>
        <dbReference type="SAM" id="MobiDB-lite"/>
    </source>
</evidence>
<dbReference type="Gene3D" id="3.30.70.270">
    <property type="match status" value="1"/>
</dbReference>
<dbReference type="InterPro" id="IPR043128">
    <property type="entry name" value="Rev_trsase/Diguanyl_cyclase"/>
</dbReference>
<name>A0AAE0PUR2_9TELE</name>
<dbReference type="EC" id="3.1.26.4" evidence="2"/>
<evidence type="ECO:0000256" key="3">
    <source>
        <dbReference type="SAM" id="Coils"/>
    </source>
</evidence>
<dbReference type="InterPro" id="IPR043502">
    <property type="entry name" value="DNA/RNA_pol_sf"/>
</dbReference>
<feature type="compositionally biased region" description="Basic and acidic residues" evidence="4">
    <location>
        <begin position="877"/>
        <end position="891"/>
    </location>
</feature>
<reference evidence="6" key="1">
    <citation type="submission" date="2023-06" db="EMBL/GenBank/DDBJ databases">
        <title>Male Hemibagrus guttatus genome.</title>
        <authorList>
            <person name="Bian C."/>
        </authorList>
    </citation>
    <scope>NUCLEOTIDE SEQUENCE</scope>
    <source>
        <strain evidence="6">Male_cb2023</strain>
        <tissue evidence="6">Muscle</tissue>
    </source>
</reference>
<sequence length="1633" mass="186370">MIDLVVMSSDLRPHVLDTWVKRGAELSTDHHLVTSWICLQRRMPDKLGRPKRIVRVCWEHLADPSVRGVFNSHFRESLNQIPTEVGDMSLSGPCSPLPLLTQPSGAVAVRSLVPVAAAIPEHSGGHWNGGGELLALTGDIVGQWKEYFEDLLNPTDTPSVEEPEAEDSEVDSFITQAEVTEVVQKLLGGKAPGVDEIHPEYLKSLDVVGLSWLTRESFTELLTSVCNYDTFPFGEKFHGFHVRQSCFLLDLFSRVKQYESKTGRSVLPALLPVYRSLPAVWSIKLSERKVSLLLEVLKLQTQKKPVELRDWSDEESEVRSFLQCLPYISQLRCEEKLIPCLSKAVVDHTEDTELVRAFFAGMDFIFIIDWVLTTRECRAVGKLLNLSDSKLKLSLKPKAITLRGARLLFTHITHLQKLCSNPEIFRFLSSCSSLLNIWTVHCVNLTECRMEAQSLISLMCHPGHFNIRLSKATLQQFTGLLYEAQDGELTRFFLEKVGGNLTSCSLSWEELIYFLQQRVCSISVNIRKSKITYKHAREILPLLSEIQFKRLNPSVVLSIIREIYETGSAHCVSSLLSSTHNSINLNNTELDSNHCTALCFTLQHCTSVSLSLLWTSIPEGELVKILPLFNRISQLSVDRALLLKMLHCCSISELQQGAAAAVFSALQNRLDFSCSTGLDLGTETQDNTLHLTTENCRDISTAIQKSQQCTELILEDCELEDTGVDMFFLILHTVRLRCSKPLLLQFLSLLCVANESACMRHAMSLSKALNGEMDLSETTLDLSVRTGPQPLLSHNNIDDRLAGRIYTVVSTSSSIQTVRSRGACAYPRRHWASRQDTPWMECQPITGHTHSHSLMQSHTTDNLEMPINLQCMSLDRGKKPEYPEETPEARGGHANSTHTQHRQESNPQPWRCEANMLTTKPLCPSCKLEEKERFWSELDEVMESIPTGERVVIGVDFNGHVGEGNTGDEEVMGKFGVKERNLEGQMVVDFAKRMDMAVVNTYFQKREEHRVTYKSGGRRTQVDYILCRRGNLKEISDCKVVVGESVARQHRMVVCRMTLMVCKKKRSEIEKKTKWWKLKKEECCEEFRQKLRQALGGQVVLPDDWETTSEVIRETGRKVLGVSSGRRKEDKETWWWNEEVQDSIQRKRLAKKKQDMDRTEENRQEYKELQHRVKSEVSKAKQKAYDELYTRLDTREGEKDLYRKSTNDAMFALRVLMEKYRDGQRELHCVFIDLEKAYDRVPREELWYCMRCAIGQTEEFKVEVGLHQGSALSPFLFAMVMDQMSEEVRQESPWTMMFADDIVICSESREQVEENLERWRFALERRGMKVSRSKTEYMCVNAREGSGTVRLQGEEVKKIQEFKYLGSTVQSNGECGKEVKKRVQAGWNGWRKVSGVLCDRKISVRIKGKVYRTVVRLAMLYGLETVSLRKRQESELEVAELKMLRFSLGVTRLDRIRNEYIRGTAHVGRLGDKVREARLRWFGHVQRRESPDPLEAESPSTAGLHGQGGPRGLMKVLPWEYQDLHEVFSKEKATHHRWDCAIDLLPNAMLPKNFIYLLSLLENKVMEEYIEEALATSYIQPLTSPAAAGFFFVEKKDGGLQPCIDYRGLNALSIRYPYPLPMVLAALEQLKGA</sequence>
<proteinExistence type="inferred from homology"/>
<dbReference type="Gene3D" id="3.60.10.10">
    <property type="entry name" value="Endonuclease/exonuclease/phosphatase"/>
    <property type="match status" value="1"/>
</dbReference>
<evidence type="ECO:0000259" key="5">
    <source>
        <dbReference type="PROSITE" id="PS50878"/>
    </source>
</evidence>
<keyword evidence="7" id="KW-1185">Reference proteome</keyword>
<evidence type="ECO:0000313" key="6">
    <source>
        <dbReference type="EMBL" id="KAK3508551.1"/>
    </source>
</evidence>
<dbReference type="InterPro" id="IPR052090">
    <property type="entry name" value="Cytolytic_pore-forming_toxin"/>
</dbReference>
<dbReference type="Gene3D" id="3.10.10.10">
    <property type="entry name" value="HIV Type 1 Reverse Transcriptase, subunit A, domain 1"/>
    <property type="match status" value="1"/>
</dbReference>
<evidence type="ECO:0000256" key="1">
    <source>
        <dbReference type="ARBA" id="ARBA00010879"/>
    </source>
</evidence>
<dbReference type="SUPFAM" id="SSF56219">
    <property type="entry name" value="DNase I-like"/>
    <property type="match status" value="1"/>
</dbReference>
<gene>
    <name evidence="6" type="ORF">QTP70_032205</name>
</gene>
<dbReference type="Proteomes" id="UP001274896">
    <property type="component" value="Unassembled WGS sequence"/>
</dbReference>
<dbReference type="Pfam" id="PF00078">
    <property type="entry name" value="RVT_1"/>
    <property type="match status" value="1"/>
</dbReference>
<evidence type="ECO:0000256" key="2">
    <source>
        <dbReference type="ARBA" id="ARBA00012180"/>
    </source>
</evidence>
<comment type="caution">
    <text evidence="6">The sequence shown here is derived from an EMBL/GenBank/DDBJ whole genome shotgun (WGS) entry which is preliminary data.</text>
</comment>
<dbReference type="InterPro" id="IPR000477">
    <property type="entry name" value="RT_dom"/>
</dbReference>
<dbReference type="PANTHER" id="PTHR31594:SF16">
    <property type="entry name" value="SI:CH211-281L24.3"/>
    <property type="match status" value="1"/>
</dbReference>